<feature type="region of interest" description="Disordered" evidence="1">
    <location>
        <begin position="1"/>
        <end position="96"/>
    </location>
</feature>
<organism evidence="2 3">
    <name type="scientific">Oryza sativa subsp. japonica</name>
    <name type="common">Rice</name>
    <dbReference type="NCBI Taxonomy" id="39947"/>
    <lineage>
        <taxon>Eukaryota</taxon>
        <taxon>Viridiplantae</taxon>
        <taxon>Streptophyta</taxon>
        <taxon>Embryophyta</taxon>
        <taxon>Tracheophyta</taxon>
        <taxon>Spermatophyta</taxon>
        <taxon>Magnoliopsida</taxon>
        <taxon>Liliopsida</taxon>
        <taxon>Poales</taxon>
        <taxon>Poaceae</taxon>
        <taxon>BOP clade</taxon>
        <taxon>Oryzoideae</taxon>
        <taxon>Oryzeae</taxon>
        <taxon>Oryzinae</taxon>
        <taxon>Oryza</taxon>
        <taxon>Oryza sativa</taxon>
    </lineage>
</organism>
<sequence length="154" mass="16555">MALPLLLHHRSPLSHQRDAWRGRERESWSTGDGQMGEGKGGRLLPCSPSAALPATRRPLPRSLAASLPHPCSPSSLRSPPERREEKEKKRKENKNVQLIYLSPAANDSDGGHINLFSARGGSGGVADFAALASADGGRGTAREWEPPANPKLIL</sequence>
<gene>
    <name evidence="2" type="primary">OSJNBb0015K05.15</name>
</gene>
<reference evidence="3" key="2">
    <citation type="journal article" date="2008" name="Nucleic Acids Res.">
        <title>The rice annotation project database (RAP-DB): 2008 update.</title>
        <authorList>
            <consortium name="The rice annotation project (RAP)"/>
        </authorList>
    </citation>
    <scope>GENOME REANNOTATION</scope>
    <source>
        <strain evidence="3">cv. Nipponbare</strain>
    </source>
</reference>
<dbReference type="Proteomes" id="UP000000763">
    <property type="component" value="Chromosome 10"/>
</dbReference>
<accession>Q8LN92</accession>
<dbReference type="AlphaFoldDB" id="Q8LN92"/>
<evidence type="ECO:0000313" key="2">
    <source>
        <dbReference type="EMBL" id="AAM95689.1"/>
    </source>
</evidence>
<feature type="compositionally biased region" description="Basic and acidic residues" evidence="1">
    <location>
        <begin position="15"/>
        <end position="27"/>
    </location>
</feature>
<evidence type="ECO:0000313" key="3">
    <source>
        <dbReference type="Proteomes" id="UP000000763"/>
    </source>
</evidence>
<evidence type="ECO:0000256" key="1">
    <source>
        <dbReference type="SAM" id="MobiDB-lite"/>
    </source>
</evidence>
<dbReference type="EMBL" id="AC090870">
    <property type="protein sequence ID" value="AAM95689.1"/>
    <property type="molecule type" value="Genomic_DNA"/>
</dbReference>
<proteinExistence type="predicted"/>
<protein>
    <submittedName>
        <fullName evidence="2">Uncharacterized protein</fullName>
    </submittedName>
</protein>
<name>Q8LN92_ORYSJ</name>
<reference evidence="3" key="1">
    <citation type="journal article" date="2005" name="Nature">
        <title>The map-based sequence of the rice genome.</title>
        <authorList>
            <consortium name="International rice genome sequencing project (IRGSP)"/>
            <person name="Matsumoto T."/>
            <person name="Wu J."/>
            <person name="Kanamori H."/>
            <person name="Katayose Y."/>
            <person name="Fujisawa M."/>
            <person name="Namiki N."/>
            <person name="Mizuno H."/>
            <person name="Yamamoto K."/>
            <person name="Antonio B.A."/>
            <person name="Baba T."/>
            <person name="Sakata K."/>
            <person name="Nagamura Y."/>
            <person name="Aoki H."/>
            <person name="Arikawa K."/>
            <person name="Arita K."/>
            <person name="Bito T."/>
            <person name="Chiden Y."/>
            <person name="Fujitsuka N."/>
            <person name="Fukunaka R."/>
            <person name="Hamada M."/>
            <person name="Harada C."/>
            <person name="Hayashi A."/>
            <person name="Hijishita S."/>
            <person name="Honda M."/>
            <person name="Hosokawa S."/>
            <person name="Ichikawa Y."/>
            <person name="Idonuma A."/>
            <person name="Iijima M."/>
            <person name="Ikeda M."/>
            <person name="Ikeno M."/>
            <person name="Ito K."/>
            <person name="Ito S."/>
            <person name="Ito T."/>
            <person name="Ito Y."/>
            <person name="Ito Y."/>
            <person name="Iwabuchi A."/>
            <person name="Kamiya K."/>
            <person name="Karasawa W."/>
            <person name="Kurita K."/>
            <person name="Katagiri S."/>
            <person name="Kikuta A."/>
            <person name="Kobayashi H."/>
            <person name="Kobayashi N."/>
            <person name="Machita K."/>
            <person name="Maehara T."/>
            <person name="Masukawa M."/>
            <person name="Mizubayashi T."/>
            <person name="Mukai Y."/>
            <person name="Nagasaki H."/>
            <person name="Nagata Y."/>
            <person name="Naito S."/>
            <person name="Nakashima M."/>
            <person name="Nakama Y."/>
            <person name="Nakamichi Y."/>
            <person name="Nakamura M."/>
            <person name="Meguro A."/>
            <person name="Negishi M."/>
            <person name="Ohta I."/>
            <person name="Ohta T."/>
            <person name="Okamoto M."/>
            <person name="Ono N."/>
            <person name="Saji S."/>
            <person name="Sakaguchi M."/>
            <person name="Sakai K."/>
            <person name="Shibata M."/>
            <person name="Shimokawa T."/>
            <person name="Song J."/>
            <person name="Takazaki Y."/>
            <person name="Terasawa K."/>
            <person name="Tsugane M."/>
            <person name="Tsuji K."/>
            <person name="Ueda S."/>
            <person name="Waki K."/>
            <person name="Yamagata H."/>
            <person name="Yamamoto M."/>
            <person name="Yamamoto S."/>
            <person name="Yamane H."/>
            <person name="Yoshiki S."/>
            <person name="Yoshihara R."/>
            <person name="Yukawa K."/>
            <person name="Zhong H."/>
            <person name="Yano M."/>
            <person name="Yuan Q."/>
            <person name="Ouyang S."/>
            <person name="Liu J."/>
            <person name="Jones K.M."/>
            <person name="Gansberger K."/>
            <person name="Moffat K."/>
            <person name="Hill J."/>
            <person name="Bera J."/>
            <person name="Fadrosh D."/>
            <person name="Jin S."/>
            <person name="Johri S."/>
            <person name="Kim M."/>
            <person name="Overton L."/>
            <person name="Reardon M."/>
            <person name="Tsitrin T."/>
            <person name="Vuong H."/>
            <person name="Weaver B."/>
            <person name="Ciecko A."/>
            <person name="Tallon L."/>
            <person name="Jackson J."/>
            <person name="Pai G."/>
            <person name="Aken S.V."/>
            <person name="Utterback T."/>
            <person name="Reidmuller S."/>
            <person name="Feldblyum T."/>
            <person name="Hsiao J."/>
            <person name="Zismann V."/>
            <person name="Iobst S."/>
            <person name="de Vazeille A.R."/>
            <person name="Buell C.R."/>
            <person name="Ying K."/>
            <person name="Li Y."/>
            <person name="Lu T."/>
            <person name="Huang Y."/>
            <person name="Zhao Q."/>
            <person name="Feng Q."/>
            <person name="Zhang L."/>
            <person name="Zhu J."/>
            <person name="Weng Q."/>
            <person name="Mu J."/>
            <person name="Lu Y."/>
            <person name="Fan D."/>
            <person name="Liu Y."/>
            <person name="Guan J."/>
            <person name="Zhang Y."/>
            <person name="Yu S."/>
            <person name="Liu X."/>
            <person name="Zhang Y."/>
            <person name="Hong G."/>
            <person name="Han B."/>
            <person name="Choisne N."/>
            <person name="Demange N."/>
            <person name="Orjeda G."/>
            <person name="Samain S."/>
            <person name="Cattolico L."/>
            <person name="Pelletier E."/>
            <person name="Couloux A."/>
            <person name="Segurens B."/>
            <person name="Wincker P."/>
            <person name="D'Hont A."/>
            <person name="Scarpelli C."/>
            <person name="Weissenbach J."/>
            <person name="Salanoubat M."/>
            <person name="Quetier F."/>
            <person name="Yu Y."/>
            <person name="Kim H.R."/>
            <person name="Rambo T."/>
            <person name="Currie J."/>
            <person name="Collura K."/>
            <person name="Luo M."/>
            <person name="Yang T."/>
            <person name="Ammiraju J.S.S."/>
            <person name="Engler F."/>
            <person name="Soderlund C."/>
            <person name="Wing R.A."/>
            <person name="Palmer L.E."/>
            <person name="de la Bastide M."/>
            <person name="Spiegel L."/>
            <person name="Nascimento L."/>
            <person name="Zutavern T."/>
            <person name="O'Shaughnessy A."/>
            <person name="Dike S."/>
            <person name="Dedhia N."/>
            <person name="Preston R."/>
            <person name="Balija V."/>
            <person name="McCombie W.R."/>
            <person name="Chow T."/>
            <person name="Chen H."/>
            <person name="Chung M."/>
            <person name="Chen C."/>
            <person name="Shaw J."/>
            <person name="Wu H."/>
            <person name="Hsiao K."/>
            <person name="Chao Y."/>
            <person name="Chu M."/>
            <person name="Cheng C."/>
            <person name="Hour A."/>
            <person name="Lee P."/>
            <person name="Lin S."/>
            <person name="Lin Y."/>
            <person name="Liou J."/>
            <person name="Liu S."/>
            <person name="Hsing Y."/>
            <person name="Raghuvanshi S."/>
            <person name="Mohanty A."/>
            <person name="Bharti A.K."/>
            <person name="Gaur A."/>
            <person name="Gupta V."/>
            <person name="Kumar D."/>
            <person name="Ravi V."/>
            <person name="Vij S."/>
            <person name="Kapur A."/>
            <person name="Khurana P."/>
            <person name="Khurana P."/>
            <person name="Khurana J.P."/>
            <person name="Tyagi A.K."/>
            <person name="Gaikwad K."/>
            <person name="Singh A."/>
            <person name="Dalal V."/>
            <person name="Srivastava S."/>
            <person name="Dixit A."/>
            <person name="Pal A.K."/>
            <person name="Ghazi I.A."/>
            <person name="Yadav M."/>
            <person name="Pandit A."/>
            <person name="Bhargava A."/>
            <person name="Sureshbabu K."/>
            <person name="Batra K."/>
            <person name="Sharma T.R."/>
            <person name="Mohapatra T."/>
            <person name="Singh N.K."/>
            <person name="Messing J."/>
            <person name="Nelson A.B."/>
            <person name="Fuks G."/>
            <person name="Kavchok S."/>
            <person name="Keizer G."/>
            <person name="Linton E."/>
            <person name="Llaca V."/>
            <person name="Song R."/>
            <person name="Tanyolac B."/>
            <person name="Young S."/>
            <person name="Ho-Il K."/>
            <person name="Hahn J.H."/>
            <person name="Sangsakoo G."/>
            <person name="Vanavichit A."/>
            <person name="de Mattos Luiz.A.T."/>
            <person name="Zimmer P.D."/>
            <person name="Malone G."/>
            <person name="Dellagostin O."/>
            <person name="de Oliveira A.C."/>
            <person name="Bevan M."/>
            <person name="Bancroft I."/>
            <person name="Minx P."/>
            <person name="Cordum H."/>
            <person name="Wilson R."/>
            <person name="Cheng Z."/>
            <person name="Jin W."/>
            <person name="Jiang J."/>
            <person name="Leong S.A."/>
            <person name="Iwama H."/>
            <person name="Gojobori T."/>
            <person name="Itoh T."/>
            <person name="Niimura Y."/>
            <person name="Fujii Y."/>
            <person name="Habara T."/>
            <person name="Sakai H."/>
            <person name="Sato Y."/>
            <person name="Wilson G."/>
            <person name="Kumar K."/>
            <person name="McCouch S."/>
            <person name="Juretic N."/>
            <person name="Hoen D."/>
            <person name="Wright S."/>
            <person name="Bruskiewich R."/>
            <person name="Bureau T."/>
            <person name="Miyao A."/>
            <person name="Hirochika H."/>
            <person name="Nishikawa T."/>
            <person name="Kadowaki K."/>
            <person name="Sugiura M."/>
            <person name="Burr B."/>
            <person name="Sasaki T."/>
        </authorList>
    </citation>
    <scope>NUCLEOTIDE SEQUENCE [LARGE SCALE GENOMIC DNA]</scope>
    <source>
        <strain evidence="3">cv. Nipponbare</strain>
    </source>
</reference>